<protein>
    <recommendedName>
        <fullName evidence="8">GPI-anchored wall transfer protein</fullName>
        <ecNumber evidence="8">2.3.-.-</ecNumber>
    </recommendedName>
</protein>
<feature type="transmembrane region" description="Helical" evidence="8">
    <location>
        <begin position="127"/>
        <end position="146"/>
    </location>
</feature>
<evidence type="ECO:0000256" key="3">
    <source>
        <dbReference type="ARBA" id="ARBA00007559"/>
    </source>
</evidence>
<dbReference type="GO" id="GO:0006506">
    <property type="term" value="P:GPI anchor biosynthetic process"/>
    <property type="evidence" value="ECO:0007669"/>
    <property type="project" value="UniProtKB-KW"/>
</dbReference>
<dbReference type="AlphaFoldDB" id="A0AAD7CQD9"/>
<evidence type="ECO:0000256" key="7">
    <source>
        <dbReference type="ARBA" id="ARBA00023136"/>
    </source>
</evidence>
<evidence type="ECO:0000256" key="4">
    <source>
        <dbReference type="ARBA" id="ARBA00022502"/>
    </source>
</evidence>
<dbReference type="GO" id="GO:0032216">
    <property type="term" value="F:glucosaminyl-phosphatidylinositol O-acyltransferase activity"/>
    <property type="evidence" value="ECO:0007669"/>
    <property type="project" value="TreeGrafter"/>
</dbReference>
<comment type="function">
    <text evidence="8">A acetyltransferase, which acetylates the inositol ring of phosphatidylinositol during biosynthesis of GPI-anchor.</text>
</comment>
<dbReference type="Proteomes" id="UP001221757">
    <property type="component" value="Unassembled WGS sequence"/>
</dbReference>
<keyword evidence="5 8" id="KW-0812">Transmembrane</keyword>
<comment type="similarity">
    <text evidence="3 8">Belongs to the PIGW family.</text>
</comment>
<evidence type="ECO:0000313" key="10">
    <source>
        <dbReference type="Proteomes" id="UP001221757"/>
    </source>
</evidence>
<keyword evidence="4 8" id="KW-0337">GPI-anchor biosynthesis</keyword>
<comment type="subcellular location">
    <subcellularLocation>
        <location evidence="8">Endoplasmic reticulum membrane</location>
        <topology evidence="8">Multi-pass membrane protein</topology>
    </subcellularLocation>
    <subcellularLocation>
        <location evidence="1">Membrane</location>
        <topology evidence="1">Multi-pass membrane protein</topology>
    </subcellularLocation>
</comment>
<gene>
    <name evidence="9" type="ORF">B0H17DRAFT_955916</name>
</gene>
<dbReference type="InterPro" id="IPR009447">
    <property type="entry name" value="PIGW/GWT1"/>
</dbReference>
<dbReference type="GO" id="GO:0072659">
    <property type="term" value="P:protein localization to plasma membrane"/>
    <property type="evidence" value="ECO:0007669"/>
    <property type="project" value="TreeGrafter"/>
</dbReference>
<dbReference type="Pfam" id="PF06423">
    <property type="entry name" value="GWT1"/>
    <property type="match status" value="1"/>
</dbReference>
<comment type="pathway">
    <text evidence="2 8">Glycolipid biosynthesis; glycosylphosphatidylinositol-anchor biosynthesis.</text>
</comment>
<feature type="transmembrane region" description="Helical" evidence="8">
    <location>
        <begin position="355"/>
        <end position="374"/>
    </location>
</feature>
<feature type="transmembrane region" description="Helical" evidence="8">
    <location>
        <begin position="386"/>
        <end position="405"/>
    </location>
</feature>
<evidence type="ECO:0000256" key="1">
    <source>
        <dbReference type="ARBA" id="ARBA00004141"/>
    </source>
</evidence>
<name>A0AAD7CQD9_MYCRO</name>
<feature type="transmembrane region" description="Helical" evidence="8">
    <location>
        <begin position="52"/>
        <end position="83"/>
    </location>
</feature>
<keyword evidence="10" id="KW-1185">Reference proteome</keyword>
<comment type="caution">
    <text evidence="9">The sequence shown here is derived from an EMBL/GenBank/DDBJ whole genome shotgun (WGS) entry which is preliminary data.</text>
</comment>
<keyword evidence="8" id="KW-0808">Transferase</keyword>
<proteinExistence type="inferred from homology"/>
<feature type="transmembrane region" description="Helical" evidence="8">
    <location>
        <begin position="167"/>
        <end position="185"/>
    </location>
</feature>
<dbReference type="GO" id="GO:0005789">
    <property type="term" value="C:endoplasmic reticulum membrane"/>
    <property type="evidence" value="ECO:0007669"/>
    <property type="project" value="UniProtKB-SubCell"/>
</dbReference>
<evidence type="ECO:0000256" key="5">
    <source>
        <dbReference type="ARBA" id="ARBA00022692"/>
    </source>
</evidence>
<feature type="transmembrane region" description="Helical" evidence="8">
    <location>
        <begin position="301"/>
        <end position="322"/>
    </location>
</feature>
<evidence type="ECO:0000256" key="8">
    <source>
        <dbReference type="RuleBase" id="RU280819"/>
    </source>
</evidence>
<feature type="transmembrane region" description="Helical" evidence="8">
    <location>
        <begin position="235"/>
        <end position="256"/>
    </location>
</feature>
<dbReference type="PIRSF" id="PIRSF017321">
    <property type="entry name" value="GWT1"/>
    <property type="match status" value="1"/>
</dbReference>
<keyword evidence="6 8" id="KW-1133">Transmembrane helix</keyword>
<dbReference type="EC" id="2.3.-.-" evidence="8"/>
<feature type="transmembrane region" description="Helical" evidence="8">
    <location>
        <begin position="262"/>
        <end position="281"/>
    </location>
</feature>
<feature type="transmembrane region" description="Helical" evidence="8">
    <location>
        <begin position="20"/>
        <end position="40"/>
    </location>
</feature>
<reference evidence="9" key="1">
    <citation type="submission" date="2023-03" db="EMBL/GenBank/DDBJ databases">
        <title>Massive genome expansion in bonnet fungi (Mycena s.s.) driven by repeated elements and novel gene families across ecological guilds.</title>
        <authorList>
            <consortium name="Lawrence Berkeley National Laboratory"/>
            <person name="Harder C.B."/>
            <person name="Miyauchi S."/>
            <person name="Viragh M."/>
            <person name="Kuo A."/>
            <person name="Thoen E."/>
            <person name="Andreopoulos B."/>
            <person name="Lu D."/>
            <person name="Skrede I."/>
            <person name="Drula E."/>
            <person name="Henrissat B."/>
            <person name="Morin E."/>
            <person name="Kohler A."/>
            <person name="Barry K."/>
            <person name="LaButti K."/>
            <person name="Morin E."/>
            <person name="Salamov A."/>
            <person name="Lipzen A."/>
            <person name="Mereny Z."/>
            <person name="Hegedus B."/>
            <person name="Baldrian P."/>
            <person name="Stursova M."/>
            <person name="Weitz H."/>
            <person name="Taylor A."/>
            <person name="Grigoriev I.V."/>
            <person name="Nagy L.G."/>
            <person name="Martin F."/>
            <person name="Kauserud H."/>
        </authorList>
    </citation>
    <scope>NUCLEOTIDE SEQUENCE</scope>
    <source>
        <strain evidence="9">CBHHK067</strain>
    </source>
</reference>
<dbReference type="PANTHER" id="PTHR20661">
    <property type="entry name" value="PHOSPHATIDYLINOSITOL-GLYCAN BIOSYNTHESIS CLASS W PROTEIN"/>
    <property type="match status" value="1"/>
</dbReference>
<feature type="transmembrane region" description="Helical" evidence="8">
    <location>
        <begin position="461"/>
        <end position="484"/>
    </location>
</feature>
<organism evidence="9 10">
    <name type="scientific">Mycena rosella</name>
    <name type="common">Pink bonnet</name>
    <name type="synonym">Agaricus rosellus</name>
    <dbReference type="NCBI Taxonomy" id="1033263"/>
    <lineage>
        <taxon>Eukaryota</taxon>
        <taxon>Fungi</taxon>
        <taxon>Dikarya</taxon>
        <taxon>Basidiomycota</taxon>
        <taxon>Agaricomycotina</taxon>
        <taxon>Agaricomycetes</taxon>
        <taxon>Agaricomycetidae</taxon>
        <taxon>Agaricales</taxon>
        <taxon>Marasmiineae</taxon>
        <taxon>Mycenaceae</taxon>
        <taxon>Mycena</taxon>
    </lineage>
</organism>
<evidence type="ECO:0000256" key="2">
    <source>
        <dbReference type="ARBA" id="ARBA00004687"/>
    </source>
</evidence>
<accession>A0AAD7CQD9</accession>
<evidence type="ECO:0000313" key="9">
    <source>
        <dbReference type="EMBL" id="KAJ7656693.1"/>
    </source>
</evidence>
<feature type="transmembrane region" description="Helical" evidence="8">
    <location>
        <begin position="205"/>
        <end position="223"/>
    </location>
</feature>
<keyword evidence="8" id="KW-0256">Endoplasmic reticulum</keyword>
<dbReference type="PANTHER" id="PTHR20661:SF0">
    <property type="entry name" value="PHOSPHATIDYLINOSITOL-GLYCAN BIOSYNTHESIS CLASS W PROTEIN"/>
    <property type="match status" value="1"/>
</dbReference>
<sequence length="494" mass="53732">MDDYKTLKEQSVSGMTGSTITHVNLISSVALASIAVYSTLHTRIYRGREIPFLPAWIILVLPPLLSMTLFANMPMALAFLLLVPTGLILLRTTHPDVTMPFHKTPASSPPAKQDSITPLPALTTYRAHMMLMTILGILAVDFPVFPRSLAKCESYGVSLVCSCRMDLGVGSFVFSNGLVSAIPLLKDPHHLSAPQLPKVLTVMRKTLPIIALGVIRVLLVKGTEYPEHETEYGTHWNFFITLALLPVLQVLLHPLIRTVPVSILGVGVGLLQQLALSALGLKHYVQTAPRINLISANKEGIASLLGYLAIHLLGLSTGTILLPPTPSFFPRLFKARSTPADLLAPRQNDKTATELASYAIVWWALLGFVSLLYLDEGVSRQTANLAYALWIAAFNTSFILLYLVLDMLFFPLPAIRKGKAPPPAVPPAAPPLLAAINTNGLPLFLLANAGTGLVNLSMRTMYAGTATAMGVLGLYALVVCVVAWRFRRTRVWRL</sequence>
<keyword evidence="7 8" id="KW-0472">Membrane</keyword>
<evidence type="ECO:0000256" key="6">
    <source>
        <dbReference type="ARBA" id="ARBA00022989"/>
    </source>
</evidence>
<dbReference type="EMBL" id="JARKIE010000296">
    <property type="protein sequence ID" value="KAJ7656693.1"/>
    <property type="molecule type" value="Genomic_DNA"/>
</dbReference>
<keyword evidence="8" id="KW-0012">Acyltransferase</keyword>